<dbReference type="EMBL" id="JAAKYA010000089">
    <property type="protein sequence ID" value="NGO40406.1"/>
    <property type="molecule type" value="Genomic_DNA"/>
</dbReference>
<evidence type="ECO:0000256" key="1">
    <source>
        <dbReference type="SAM" id="SignalP"/>
    </source>
</evidence>
<sequence>MATALLILFLAGAKAATGHSQPVVLDHGPARLVILPQSGSLVLTDLRTGVSWECGSVDRPWASVTLAETGGRSDLPLDRCEVVPEPEGLRLRFQIGSRQGPAGFDLRITRLPDGPGFAFRWQADPALPVARLRLFEELRLGQSGEAAAAFVPVRMGLRVPAEGSQPFHARFETYGYEGCHMAMLGTARLGSAALWTWTNPDVTVELQRRLQAGPTNHPGARLTAAFDLGPAAREIRWIPVGRGDHVQIAKAYQNLARNAGWWVPWSQKLRGHPDRTRYLGAANVKLWSLLDRRMDETSTRELAVHVNWTFDQAARVAEHLRHDLHLDRVLFGIGGWIHRGYDNQHPDILPPAPECGGEAAFRDACRRILKLGYLLSPHDNYQDMYRDAPSWDERWLNKNADGSPTKGGVWAGGQAWIVCSRMALELAARPQNLPAVRNLSGANAYFIDTTFAAGLYECHDPQHPLTREDDLRWKQALSDYARNLFGSFGSEDGREWAVPHADFFEGLAGVGGHPLHNRDLLTRLNAEPVPLFELVYRECIQIYGKYGYDPARAADYVLHHLLLGRPLHYHNLPPGLYWEEDLYERAEPSIAAIQSTGPRAFSIRYAWKIEQPPKRNWRVFVHFCDEQGRILFQNDHDPEPPTRQWTPGAREVGPFNVTIPEGLNGPFSIRIGWYDPATGRRAQLQGPADPERRIRAGRLILRDHHARWEPEPETASANGPDPALFLRADHGWAEGLHPWDRFLKNTQELLGPLNLLTADQPMTEHAFLTPDHQVQRVRFGSDPRRACTVVVNRSTNDFPWLTSAFGPTVLPPGGFVVESDRFIAFHARTWNDITYHQAPFFTLRSLDDRPLTRSRRVRVFHGWGDPSIRIGRTTVRIPREAVVDPQTGRCTQTL</sequence>
<proteinExistence type="predicted"/>
<dbReference type="Proteomes" id="UP000477311">
    <property type="component" value="Unassembled WGS sequence"/>
</dbReference>
<dbReference type="Pfam" id="PF18952">
    <property type="entry name" value="DUF5696"/>
    <property type="match status" value="1"/>
</dbReference>
<evidence type="ECO:0000313" key="2">
    <source>
        <dbReference type="EMBL" id="NGO40406.1"/>
    </source>
</evidence>
<feature type="signal peptide" evidence="1">
    <location>
        <begin position="1"/>
        <end position="15"/>
    </location>
</feature>
<comment type="caution">
    <text evidence="2">The sequence shown here is derived from an EMBL/GenBank/DDBJ whole genome shotgun (WGS) entry which is preliminary data.</text>
</comment>
<evidence type="ECO:0000313" key="3">
    <source>
        <dbReference type="Proteomes" id="UP000477311"/>
    </source>
</evidence>
<dbReference type="InterPro" id="IPR043751">
    <property type="entry name" value="DUF5696"/>
</dbReference>
<protein>
    <submittedName>
        <fullName evidence="2">Uncharacterized protein</fullName>
    </submittedName>
</protein>
<organism evidence="2 3">
    <name type="scientific">Limisphaera ngatamarikiensis</name>
    <dbReference type="NCBI Taxonomy" id="1324935"/>
    <lineage>
        <taxon>Bacteria</taxon>
        <taxon>Pseudomonadati</taxon>
        <taxon>Verrucomicrobiota</taxon>
        <taxon>Verrucomicrobiia</taxon>
        <taxon>Limisphaerales</taxon>
        <taxon>Limisphaeraceae</taxon>
        <taxon>Limisphaera</taxon>
    </lineage>
</organism>
<keyword evidence="3" id="KW-1185">Reference proteome</keyword>
<reference evidence="2 3" key="1">
    <citation type="submission" date="2020-02" db="EMBL/GenBank/DDBJ databases">
        <title>Draft genome sequence of Limisphaera ngatamarikiensis NGM72.4T, a thermophilic Verrucomicrobia grouped in subdivision 3.</title>
        <authorList>
            <person name="Carere C.R."/>
            <person name="Steen J."/>
            <person name="Hugenholtz P."/>
            <person name="Stott M.B."/>
        </authorList>
    </citation>
    <scope>NUCLEOTIDE SEQUENCE [LARGE SCALE GENOMIC DNA]</scope>
    <source>
        <strain evidence="2 3">NGM72.4</strain>
    </source>
</reference>
<dbReference type="Gene3D" id="3.20.20.80">
    <property type="entry name" value="Glycosidases"/>
    <property type="match status" value="1"/>
</dbReference>
<accession>A0A6M1RKW2</accession>
<keyword evidence="1" id="KW-0732">Signal</keyword>
<dbReference type="AlphaFoldDB" id="A0A6M1RKW2"/>
<name>A0A6M1RKW2_9BACT</name>
<feature type="chain" id="PRO_5027123706" evidence="1">
    <location>
        <begin position="16"/>
        <end position="894"/>
    </location>
</feature>
<gene>
    <name evidence="2" type="ORF">G4L39_13535</name>
</gene>